<keyword evidence="2" id="KW-1133">Transmembrane helix</keyword>
<dbReference type="Gene3D" id="3.10.120.10">
    <property type="entry name" value="Cytochrome b5-like heme/steroid binding domain"/>
    <property type="match status" value="1"/>
</dbReference>
<dbReference type="Proteomes" id="UP000654075">
    <property type="component" value="Unassembled WGS sequence"/>
</dbReference>
<dbReference type="GO" id="GO:0016020">
    <property type="term" value="C:membrane"/>
    <property type="evidence" value="ECO:0007669"/>
    <property type="project" value="TreeGrafter"/>
</dbReference>
<keyword evidence="2" id="KW-0812">Transmembrane</keyword>
<protein>
    <recommendedName>
        <fullName evidence="5">Cytochrome b5 heme-binding domain-containing protein</fullName>
    </recommendedName>
</protein>
<feature type="compositionally biased region" description="Low complexity" evidence="1">
    <location>
        <begin position="188"/>
        <end position="199"/>
    </location>
</feature>
<gene>
    <name evidence="3" type="ORF">PGLA1383_LOCUS29664</name>
</gene>
<evidence type="ECO:0000313" key="3">
    <source>
        <dbReference type="EMBL" id="CAE8611863.1"/>
    </source>
</evidence>
<keyword evidence="4" id="KW-1185">Reference proteome</keyword>
<accession>A0A813FBH0</accession>
<reference evidence="3" key="1">
    <citation type="submission" date="2021-02" db="EMBL/GenBank/DDBJ databases">
        <authorList>
            <person name="Dougan E. K."/>
            <person name="Rhodes N."/>
            <person name="Thang M."/>
            <person name="Chan C."/>
        </authorList>
    </citation>
    <scope>NUCLEOTIDE SEQUENCE</scope>
</reference>
<comment type="caution">
    <text evidence="3">The sequence shown here is derived from an EMBL/GenBank/DDBJ whole genome shotgun (WGS) entry which is preliminary data.</text>
</comment>
<dbReference type="InterPro" id="IPR036400">
    <property type="entry name" value="Cyt_B5-like_heme/steroid_sf"/>
</dbReference>
<dbReference type="GO" id="GO:0012505">
    <property type="term" value="C:endomembrane system"/>
    <property type="evidence" value="ECO:0007669"/>
    <property type="project" value="TreeGrafter"/>
</dbReference>
<evidence type="ECO:0008006" key="5">
    <source>
        <dbReference type="Google" id="ProtNLM"/>
    </source>
</evidence>
<evidence type="ECO:0000256" key="2">
    <source>
        <dbReference type="SAM" id="Phobius"/>
    </source>
</evidence>
<evidence type="ECO:0000313" key="4">
    <source>
        <dbReference type="Proteomes" id="UP000654075"/>
    </source>
</evidence>
<evidence type="ECO:0000256" key="1">
    <source>
        <dbReference type="SAM" id="MobiDB-lite"/>
    </source>
</evidence>
<dbReference type="InterPro" id="IPR050577">
    <property type="entry name" value="MAPR/NEUFC/NENF-like"/>
</dbReference>
<dbReference type="PANTHER" id="PTHR10281:SF76">
    <property type="entry name" value="CALCUTTA CUP-RELATED"/>
    <property type="match status" value="1"/>
</dbReference>
<proteinExistence type="predicted"/>
<sequence>MAVASDSPSVLGVSTSVVVTVLLGVASALAFLWRRIRKDESETEEDEPTGAQEELPADGIFTIESLGRFNGVTGPLCMGVCGKVVNVSSSENITVGQGYGKLWAGRDATYSLATLSLKMEDANTMDFTLDQFTPDQVQALAGWYKHFTHKYPIVGRLTEYENWDFGTIEEEAKSQTPFGLGKDKAADSDAAPAKASPAPEEGVMMRAGDKVLIQGVESRTELNGRIGTLLTFVAEKGRFAVKLEGEEDPILLKPDNLSKAAAS</sequence>
<dbReference type="PANTHER" id="PTHR10281">
    <property type="entry name" value="MEMBRANE-ASSOCIATED PROGESTERONE RECEPTOR COMPONENT-RELATED"/>
    <property type="match status" value="1"/>
</dbReference>
<dbReference type="OrthoDB" id="899at2759"/>
<dbReference type="EMBL" id="CAJNNV010025054">
    <property type="protein sequence ID" value="CAE8611863.1"/>
    <property type="molecule type" value="Genomic_DNA"/>
</dbReference>
<dbReference type="AlphaFoldDB" id="A0A813FBH0"/>
<keyword evidence="2" id="KW-0472">Membrane</keyword>
<dbReference type="SUPFAM" id="SSF55856">
    <property type="entry name" value="Cytochrome b5-like heme/steroid binding domain"/>
    <property type="match status" value="1"/>
</dbReference>
<feature type="region of interest" description="Disordered" evidence="1">
    <location>
        <begin position="176"/>
        <end position="202"/>
    </location>
</feature>
<organism evidence="3 4">
    <name type="scientific">Polarella glacialis</name>
    <name type="common">Dinoflagellate</name>
    <dbReference type="NCBI Taxonomy" id="89957"/>
    <lineage>
        <taxon>Eukaryota</taxon>
        <taxon>Sar</taxon>
        <taxon>Alveolata</taxon>
        <taxon>Dinophyceae</taxon>
        <taxon>Suessiales</taxon>
        <taxon>Suessiaceae</taxon>
        <taxon>Polarella</taxon>
    </lineage>
</organism>
<name>A0A813FBH0_POLGL</name>
<feature type="transmembrane region" description="Helical" evidence="2">
    <location>
        <begin position="12"/>
        <end position="33"/>
    </location>
</feature>